<feature type="region of interest" description="Disordered" evidence="1">
    <location>
        <begin position="73"/>
        <end position="97"/>
    </location>
</feature>
<dbReference type="EMBL" id="JARAKH010000029">
    <property type="protein sequence ID" value="KAK8388233.1"/>
    <property type="molecule type" value="Genomic_DNA"/>
</dbReference>
<evidence type="ECO:0000256" key="1">
    <source>
        <dbReference type="SAM" id="MobiDB-lite"/>
    </source>
</evidence>
<evidence type="ECO:0000313" key="3">
    <source>
        <dbReference type="Proteomes" id="UP001487740"/>
    </source>
</evidence>
<evidence type="ECO:0000313" key="2">
    <source>
        <dbReference type="EMBL" id="KAK8388233.1"/>
    </source>
</evidence>
<dbReference type="AlphaFoldDB" id="A0AAW0TMB3"/>
<reference evidence="2 3" key="1">
    <citation type="submission" date="2023-03" db="EMBL/GenBank/DDBJ databases">
        <title>High-quality genome of Scylla paramamosain provides insights in environmental adaptation.</title>
        <authorList>
            <person name="Zhang L."/>
        </authorList>
    </citation>
    <scope>NUCLEOTIDE SEQUENCE [LARGE SCALE GENOMIC DNA]</scope>
    <source>
        <strain evidence="2">LZ_2023a</strain>
        <tissue evidence="2">Muscle</tissue>
    </source>
</reference>
<comment type="caution">
    <text evidence="2">The sequence shown here is derived from an EMBL/GenBank/DDBJ whole genome shotgun (WGS) entry which is preliminary data.</text>
</comment>
<protein>
    <submittedName>
        <fullName evidence="2">Uncharacterized protein</fullName>
    </submittedName>
</protein>
<name>A0AAW0TMB3_SCYPA</name>
<keyword evidence="3" id="KW-1185">Reference proteome</keyword>
<gene>
    <name evidence="2" type="ORF">O3P69_020252</name>
</gene>
<organism evidence="2 3">
    <name type="scientific">Scylla paramamosain</name>
    <name type="common">Mud crab</name>
    <dbReference type="NCBI Taxonomy" id="85552"/>
    <lineage>
        <taxon>Eukaryota</taxon>
        <taxon>Metazoa</taxon>
        <taxon>Ecdysozoa</taxon>
        <taxon>Arthropoda</taxon>
        <taxon>Crustacea</taxon>
        <taxon>Multicrustacea</taxon>
        <taxon>Malacostraca</taxon>
        <taxon>Eumalacostraca</taxon>
        <taxon>Eucarida</taxon>
        <taxon>Decapoda</taxon>
        <taxon>Pleocyemata</taxon>
        <taxon>Brachyura</taxon>
        <taxon>Eubrachyura</taxon>
        <taxon>Portunoidea</taxon>
        <taxon>Portunidae</taxon>
        <taxon>Portuninae</taxon>
        <taxon>Scylla</taxon>
    </lineage>
</organism>
<proteinExistence type="predicted"/>
<accession>A0AAW0TMB3</accession>
<sequence>MDHRARINTHRSLTQHNTVREGEGPHKSVGGGEAHDALAEPLTASRQPPEARHCDQGAFLPPEALYAAERERQERVKRAKQRGGLPEGQALPHPLPRVVPLPCSSSRRRHARIESLDSRDCSSIKEFFSRCRCRRVFPERSQCQVTVPRVTGAGGSVLSGGVRGALGPCGVSGGEGGRWPQQARV</sequence>
<feature type="region of interest" description="Disordered" evidence="1">
    <location>
        <begin position="1"/>
        <end position="56"/>
    </location>
</feature>
<dbReference type="Proteomes" id="UP001487740">
    <property type="component" value="Unassembled WGS sequence"/>
</dbReference>